<feature type="domain" description="Sulfatase N-terminal" evidence="6">
    <location>
        <begin position="40"/>
        <end position="358"/>
    </location>
</feature>
<dbReference type="SUPFAM" id="SSF53649">
    <property type="entry name" value="Alkaline phosphatase-like"/>
    <property type="match status" value="1"/>
</dbReference>
<evidence type="ECO:0000256" key="3">
    <source>
        <dbReference type="ARBA" id="ARBA00022801"/>
    </source>
</evidence>
<keyword evidence="2" id="KW-0479">Metal-binding</keyword>
<dbReference type="InterPro" id="IPR050738">
    <property type="entry name" value="Sulfatase"/>
</dbReference>
<evidence type="ECO:0000256" key="4">
    <source>
        <dbReference type="ARBA" id="ARBA00022837"/>
    </source>
</evidence>
<dbReference type="PROSITE" id="PS00149">
    <property type="entry name" value="SULFATASE_2"/>
    <property type="match status" value="1"/>
</dbReference>
<dbReference type="InterPro" id="IPR000917">
    <property type="entry name" value="Sulfatase_N"/>
</dbReference>
<feature type="signal peptide" evidence="5">
    <location>
        <begin position="1"/>
        <end position="24"/>
    </location>
</feature>
<dbReference type="Pfam" id="PF00884">
    <property type="entry name" value="Sulfatase"/>
    <property type="match status" value="1"/>
</dbReference>
<evidence type="ECO:0000259" key="6">
    <source>
        <dbReference type="Pfam" id="PF00884"/>
    </source>
</evidence>
<evidence type="ECO:0000256" key="1">
    <source>
        <dbReference type="ARBA" id="ARBA00008779"/>
    </source>
</evidence>
<gene>
    <name evidence="7" type="ORF">IQ13_0688</name>
</gene>
<dbReference type="GO" id="GO:0046872">
    <property type="term" value="F:metal ion binding"/>
    <property type="evidence" value="ECO:0007669"/>
    <property type="project" value="UniProtKB-KW"/>
</dbReference>
<comment type="similarity">
    <text evidence="1">Belongs to the sulfatase family.</text>
</comment>
<dbReference type="PROSITE" id="PS00523">
    <property type="entry name" value="SULFATASE_1"/>
    <property type="match status" value="1"/>
</dbReference>
<feature type="chain" id="PRO_5022151948" evidence="5">
    <location>
        <begin position="25"/>
        <end position="478"/>
    </location>
</feature>
<reference evidence="7 8" key="1">
    <citation type="journal article" date="2015" name="Stand. Genomic Sci.">
        <title>Genomic Encyclopedia of Bacterial and Archaeal Type Strains, Phase III: the genomes of soil and plant-associated and newly described type strains.</title>
        <authorList>
            <person name="Whitman W.B."/>
            <person name="Woyke T."/>
            <person name="Klenk H.P."/>
            <person name="Zhou Y."/>
            <person name="Lilburn T.G."/>
            <person name="Beck B.J."/>
            <person name="De Vos P."/>
            <person name="Vandamme P."/>
            <person name="Eisen J.A."/>
            <person name="Garrity G."/>
            <person name="Hugenholtz P."/>
            <person name="Kyrpides N.C."/>
        </authorList>
    </citation>
    <scope>NUCLEOTIDE SEQUENCE [LARGE SCALE GENOMIC DNA]</scope>
    <source>
        <strain evidence="7 8">CGMCC 1.7271</strain>
    </source>
</reference>
<protein>
    <submittedName>
        <fullName evidence="7">Arylsulfatase A-like enzyme</fullName>
    </submittedName>
</protein>
<comment type="caution">
    <text evidence="7">The sequence shown here is derived from an EMBL/GenBank/DDBJ whole genome shotgun (WGS) entry which is preliminary data.</text>
</comment>
<keyword evidence="4" id="KW-0106">Calcium</keyword>
<dbReference type="InterPro" id="IPR017850">
    <property type="entry name" value="Alkaline_phosphatase_core_sf"/>
</dbReference>
<evidence type="ECO:0000256" key="5">
    <source>
        <dbReference type="SAM" id="SignalP"/>
    </source>
</evidence>
<organism evidence="7 8">
    <name type="scientific">Lacibacter cauensis</name>
    <dbReference type="NCBI Taxonomy" id="510947"/>
    <lineage>
        <taxon>Bacteria</taxon>
        <taxon>Pseudomonadati</taxon>
        <taxon>Bacteroidota</taxon>
        <taxon>Chitinophagia</taxon>
        <taxon>Chitinophagales</taxon>
        <taxon>Chitinophagaceae</taxon>
        <taxon>Lacibacter</taxon>
    </lineage>
</organism>
<dbReference type="PANTHER" id="PTHR42693:SF53">
    <property type="entry name" value="ENDO-4-O-SULFATASE"/>
    <property type="match status" value="1"/>
</dbReference>
<sequence>MKNRKIQQRIVGLTAILLIATAWAFTKKSKSETVTDQTKPNIIIILTDDQGYGDVGFTGCKDIPTPNIDRIAKNGVVFTNGYVSYAVCAPSRAGLMTGRYQDRFGYSRNPLYRPFDATIGLPLTEQTLPELLKQNGYNTMGIGKWHLGVHQQFRPWNRGFNEFFGFLGGGHRYLPEEYTIAQQDSAKNEAESYRTKLIRNNTVVEEREYLTDALSREAVSFIERNKQQPFFLYLAYNAPHAPLQATPKYLSRFEHIKNPKRKTYAAMVSAVDDGVGAVLDKLQQLQLTENTIVIFLSDNGGPENDNGSDNGPLRGGKGSLFEGGIKVPFAMQWPKQIKANTQYDQPVISLDIFVTIASNIGKSSSPKNQLDGVNLLPYLQSKQQGSPHAYLFWRQFDQKNYAVLHQSGFKEVILKDSVFNLYNLKAEIDEKTNVDDKNLLNSFEQQRRKWEALTIAPIFYGLNQEEIYEREKKAAPQK</sequence>
<keyword evidence="3" id="KW-0378">Hydrolase</keyword>
<accession>A0A562SW65</accession>
<proteinExistence type="inferred from homology"/>
<evidence type="ECO:0000313" key="7">
    <source>
        <dbReference type="EMBL" id="TWI85525.1"/>
    </source>
</evidence>
<dbReference type="Proteomes" id="UP000316167">
    <property type="component" value="Unassembled WGS sequence"/>
</dbReference>
<dbReference type="GO" id="GO:0004065">
    <property type="term" value="F:arylsulfatase activity"/>
    <property type="evidence" value="ECO:0007669"/>
    <property type="project" value="TreeGrafter"/>
</dbReference>
<dbReference type="PANTHER" id="PTHR42693">
    <property type="entry name" value="ARYLSULFATASE FAMILY MEMBER"/>
    <property type="match status" value="1"/>
</dbReference>
<dbReference type="Gene3D" id="3.40.720.10">
    <property type="entry name" value="Alkaline Phosphatase, subunit A"/>
    <property type="match status" value="1"/>
</dbReference>
<evidence type="ECO:0000313" key="8">
    <source>
        <dbReference type="Proteomes" id="UP000316167"/>
    </source>
</evidence>
<dbReference type="EMBL" id="VLLE01000002">
    <property type="protein sequence ID" value="TWI85525.1"/>
    <property type="molecule type" value="Genomic_DNA"/>
</dbReference>
<keyword evidence="8" id="KW-1185">Reference proteome</keyword>
<dbReference type="RefSeq" id="WP_199758157.1">
    <property type="nucleotide sequence ID" value="NZ_VLLE01000002.1"/>
</dbReference>
<name>A0A562SW65_9BACT</name>
<dbReference type="InterPro" id="IPR024607">
    <property type="entry name" value="Sulfatase_CS"/>
</dbReference>
<keyword evidence="5" id="KW-0732">Signal</keyword>
<evidence type="ECO:0000256" key="2">
    <source>
        <dbReference type="ARBA" id="ARBA00022723"/>
    </source>
</evidence>
<dbReference type="AlphaFoldDB" id="A0A562SW65"/>